<reference evidence="2" key="1">
    <citation type="submission" date="2015-07" db="EMBL/GenBank/DDBJ databases">
        <title>Near-Complete Genome Sequence of the Cellulolytic Bacterium Bacteroides (Pseudobacteroides) cellulosolvens ATCC 35603.</title>
        <authorList>
            <person name="Dassa B."/>
            <person name="Utturkar S.M."/>
            <person name="Klingeman D.M."/>
            <person name="Hurt R.A."/>
            <person name="Keller M."/>
            <person name="Xu J."/>
            <person name="Reddy Y.H.K."/>
            <person name="Borovok I."/>
            <person name="Grinberg I.R."/>
            <person name="Lamed R."/>
            <person name="Zhivin O."/>
            <person name="Bayer E.A."/>
            <person name="Brown S.D."/>
        </authorList>
    </citation>
    <scope>NUCLEOTIDE SEQUENCE [LARGE SCALE GENOMIC DNA]</scope>
    <source>
        <strain evidence="2">DSM 2933</strain>
    </source>
</reference>
<evidence type="ECO:0000313" key="2">
    <source>
        <dbReference type="Proteomes" id="UP000036923"/>
    </source>
</evidence>
<sequence>MSKNKKLNNNTRDAPQKRNFVGLCTMDAYNILTTSGYTRLSNCPEVKMCVDIYADLISSMTLYLMQNTDKEGDIRVKNALSRKLDIEPNNLMTRKAWMYNIVWTMMLEGNGNQVTYVRYSPDGYIENLEPLKPSQVCFEDIPGGYQIRYGGVTFSPDEVLHFAINPDPEKPWIGTGYKTVLKDVVKGLKQASTTKQALMESPSPSIIVKVDGLTEEFSSKEGRKKLSEQYLDASENGRPWFIPADMFQVNQVKPLTLNDLAISSNLEIDKRTVAGIFGVPPFLVGVGDFNAEEYNNFIGSKILGKAKVIEQELTRKLLYAPDLYWRFNPRSLYSYSLPDIVSAGSAMVDRMAMRRNEWRDWIGMSPDPEMDKLLALENYLPADRLGDQKKLNGGGGDDE</sequence>
<dbReference type="OrthoDB" id="1803666at2"/>
<protein>
    <submittedName>
        <fullName evidence="1">Phage portal protein, HK97 family</fullName>
    </submittedName>
</protein>
<dbReference type="InterPro" id="IPR006427">
    <property type="entry name" value="Portal_HK97"/>
</dbReference>
<dbReference type="RefSeq" id="WP_036939414.1">
    <property type="nucleotide sequence ID" value="NZ_JQKC01000009.1"/>
</dbReference>
<dbReference type="InterPro" id="IPR006944">
    <property type="entry name" value="Phage/GTA_portal"/>
</dbReference>
<gene>
    <name evidence="1" type="ORF">Bccel_0094</name>
</gene>
<organism evidence="1 2">
    <name type="scientific">Pseudobacteroides cellulosolvens ATCC 35603 = DSM 2933</name>
    <dbReference type="NCBI Taxonomy" id="398512"/>
    <lineage>
        <taxon>Bacteria</taxon>
        <taxon>Bacillati</taxon>
        <taxon>Bacillota</taxon>
        <taxon>Clostridia</taxon>
        <taxon>Eubacteriales</taxon>
        <taxon>Oscillospiraceae</taxon>
        <taxon>Pseudobacteroides</taxon>
    </lineage>
</organism>
<dbReference type="Proteomes" id="UP000036923">
    <property type="component" value="Unassembled WGS sequence"/>
</dbReference>
<comment type="caution">
    <text evidence="1">The sequence shown here is derived from an EMBL/GenBank/DDBJ whole genome shotgun (WGS) entry which is preliminary data.</text>
</comment>
<dbReference type="AlphaFoldDB" id="A0A0L6JH89"/>
<dbReference type="PATRIC" id="fig|398512.5.peg.101"/>
<dbReference type="STRING" id="398512.Bccel_0094"/>
<proteinExistence type="predicted"/>
<dbReference type="Pfam" id="PF04860">
    <property type="entry name" value="Phage_portal"/>
    <property type="match status" value="1"/>
</dbReference>
<name>A0A0L6JH89_9FIRM</name>
<evidence type="ECO:0000313" key="1">
    <source>
        <dbReference type="EMBL" id="KNY24837.1"/>
    </source>
</evidence>
<accession>A0A0L6JH89</accession>
<dbReference type="eggNOG" id="COG4695">
    <property type="taxonomic scope" value="Bacteria"/>
</dbReference>
<keyword evidence="2" id="KW-1185">Reference proteome</keyword>
<dbReference type="EMBL" id="LGTC01000001">
    <property type="protein sequence ID" value="KNY24837.1"/>
    <property type="molecule type" value="Genomic_DNA"/>
</dbReference>
<dbReference type="NCBIfam" id="TIGR01537">
    <property type="entry name" value="portal_HK97"/>
    <property type="match status" value="1"/>
</dbReference>